<keyword evidence="1" id="KW-1133">Transmembrane helix</keyword>
<evidence type="ECO:0000256" key="1">
    <source>
        <dbReference type="SAM" id="Phobius"/>
    </source>
</evidence>
<keyword evidence="1" id="KW-0472">Membrane</keyword>
<dbReference type="Proteomes" id="UP001193920">
    <property type="component" value="Unassembled WGS sequence"/>
</dbReference>
<name>A0AAW3YRQ3_9GAMM</name>
<sequence>MKPQFFNVTLEKCDYENVIPENMVRLIASGEVFFFRQENFPDCQQVLRKLESGDQLKIGAHRLKDGTYWLHWLHHATKGYLESNKNYVFKFSMLCSFVIGMMVVFSGVWVHYLNISSKNNDFSDVIFMAFVTILMLAGFLFHC</sequence>
<reference evidence="2" key="2">
    <citation type="journal article" date="2024" name="Toxins">
        <title>Genome Sequence Analysis of Native Xenorhabdus Strains Isolated from Entomopathogenic Nematodes in Argentina.</title>
        <authorList>
            <person name="Palma L."/>
            <person name="Frizzo L."/>
            <person name="Kaiser S."/>
            <person name="Berry C."/>
            <person name="Caballero P."/>
            <person name="Bode H.B."/>
            <person name="Del Valle E.E."/>
        </authorList>
    </citation>
    <scope>NUCLEOTIDE SEQUENCE</scope>
    <source>
        <strain evidence="2">M</strain>
    </source>
</reference>
<feature type="transmembrane region" description="Helical" evidence="1">
    <location>
        <begin position="122"/>
        <end position="141"/>
    </location>
</feature>
<proteinExistence type="predicted"/>
<reference evidence="2" key="1">
    <citation type="submission" date="2020-09" db="EMBL/GenBank/DDBJ databases">
        <authorList>
            <person name="Palma L."/>
            <person name="Caballero P."/>
            <person name="Berry C."/>
            <person name="Del Valle E."/>
        </authorList>
    </citation>
    <scope>NUCLEOTIDE SEQUENCE</scope>
    <source>
        <strain evidence="2">M</strain>
    </source>
</reference>
<organism evidence="2">
    <name type="scientific">Xenorhabdus szentirmaii</name>
    <dbReference type="NCBI Taxonomy" id="290112"/>
    <lineage>
        <taxon>Bacteria</taxon>
        <taxon>Pseudomonadati</taxon>
        <taxon>Pseudomonadota</taxon>
        <taxon>Gammaproteobacteria</taxon>
        <taxon>Enterobacterales</taxon>
        <taxon>Morganellaceae</taxon>
        <taxon>Xenorhabdus</taxon>
    </lineage>
</organism>
<evidence type="ECO:0000313" key="2">
    <source>
        <dbReference type="EMBL" id="MBD2799996.1"/>
    </source>
</evidence>
<gene>
    <name evidence="2" type="ORF">ID854_05875</name>
</gene>
<comment type="caution">
    <text evidence="2">The sequence shown here is derived from an EMBL/GenBank/DDBJ whole genome shotgun (WGS) entry which is preliminary data.</text>
</comment>
<protein>
    <submittedName>
        <fullName evidence="2">Uncharacterized protein</fullName>
    </submittedName>
</protein>
<keyword evidence="1" id="KW-0812">Transmembrane</keyword>
<feature type="transmembrane region" description="Helical" evidence="1">
    <location>
        <begin position="87"/>
        <end position="110"/>
    </location>
</feature>
<dbReference type="RefSeq" id="WP_323852235.1">
    <property type="nucleotide sequence ID" value="NZ_JACXBD010000051.1"/>
</dbReference>
<dbReference type="EMBL" id="JACXBF010000127">
    <property type="protein sequence ID" value="MBD2799996.1"/>
    <property type="molecule type" value="Genomic_DNA"/>
</dbReference>
<dbReference type="AlphaFoldDB" id="A0AAW3YRQ3"/>
<accession>A0AAW3YRQ3</accession>